<evidence type="ECO:0000256" key="7">
    <source>
        <dbReference type="SAM" id="Phobius"/>
    </source>
</evidence>
<keyword evidence="4 7" id="KW-0812">Transmembrane</keyword>
<sequence>MAKLPTKYIRTTSTGKIPLADQAFIFSTMVDLLKMGISLRKSVDFIRIMRPSIAKPMQNVIEQLQRGQSFSAAFQPYVSTNIYYQLAIADQHGGLVRTLNTIAQIFTSQEQQRKKLRSVIQYPLFLLLFLGLMMVGMRIYIMPELADWNRGTKSWDSQLIKAGWVAVFLVAVAALGYYFWKFKRSSITNQVNLLCRLPIIGPLYQNYCHYYLLANLSFLIANGMSVGSICKYLNQLDSKSLLHQIGRKVEHSIANGRQVDQIIQKAVYLPTELSLVIQKGSQKDALATEIYALSMMKYKNLISRIERLILVVQPILFGIIGIVIVIMYWNLLMPMYNSIKEVS</sequence>
<evidence type="ECO:0000256" key="2">
    <source>
        <dbReference type="ARBA" id="ARBA00005745"/>
    </source>
</evidence>
<evidence type="ECO:0000256" key="6">
    <source>
        <dbReference type="ARBA" id="ARBA00023136"/>
    </source>
</evidence>
<evidence type="ECO:0000256" key="1">
    <source>
        <dbReference type="ARBA" id="ARBA00004651"/>
    </source>
</evidence>
<comment type="similarity">
    <text evidence="2">Belongs to the GSP F family.</text>
</comment>
<dbReference type="InterPro" id="IPR003004">
    <property type="entry name" value="GspF/PilC"/>
</dbReference>
<feature type="domain" description="Type II secretion system protein GspF" evidence="8">
    <location>
        <begin position="27"/>
        <end position="143"/>
    </location>
</feature>
<dbReference type="AlphaFoldDB" id="A0AAW8YI04"/>
<dbReference type="Gene3D" id="1.20.81.30">
    <property type="entry name" value="Type II secretion system (T2SS), domain F"/>
    <property type="match status" value="1"/>
</dbReference>
<organism evidence="9 10">
    <name type="scientific">Pediococcus acidilactici</name>
    <dbReference type="NCBI Taxonomy" id="1254"/>
    <lineage>
        <taxon>Bacteria</taxon>
        <taxon>Bacillati</taxon>
        <taxon>Bacillota</taxon>
        <taxon>Bacilli</taxon>
        <taxon>Lactobacillales</taxon>
        <taxon>Lactobacillaceae</taxon>
        <taxon>Pediococcus</taxon>
        <taxon>Pediococcus acidilactici group</taxon>
    </lineage>
</organism>
<dbReference type="InterPro" id="IPR018076">
    <property type="entry name" value="T2SS_GspF_dom"/>
</dbReference>
<dbReference type="Pfam" id="PF00482">
    <property type="entry name" value="T2SSF"/>
    <property type="match status" value="2"/>
</dbReference>
<dbReference type="PANTHER" id="PTHR30012">
    <property type="entry name" value="GENERAL SECRETION PATHWAY PROTEIN"/>
    <property type="match status" value="1"/>
</dbReference>
<evidence type="ECO:0000313" key="9">
    <source>
        <dbReference type="EMBL" id="MDV2621393.1"/>
    </source>
</evidence>
<evidence type="ECO:0000256" key="3">
    <source>
        <dbReference type="ARBA" id="ARBA00022475"/>
    </source>
</evidence>
<comment type="caution">
    <text evidence="9">The sequence shown here is derived from an EMBL/GenBank/DDBJ whole genome shotgun (WGS) entry which is preliminary data.</text>
</comment>
<evidence type="ECO:0000256" key="4">
    <source>
        <dbReference type="ARBA" id="ARBA00022692"/>
    </source>
</evidence>
<feature type="transmembrane region" description="Helical" evidence="7">
    <location>
        <begin position="308"/>
        <end position="329"/>
    </location>
</feature>
<evidence type="ECO:0000256" key="5">
    <source>
        <dbReference type="ARBA" id="ARBA00022989"/>
    </source>
</evidence>
<dbReference type="Proteomes" id="UP001280897">
    <property type="component" value="Unassembled WGS sequence"/>
</dbReference>
<dbReference type="GO" id="GO:0005886">
    <property type="term" value="C:plasma membrane"/>
    <property type="evidence" value="ECO:0007669"/>
    <property type="project" value="UniProtKB-SubCell"/>
</dbReference>
<dbReference type="InterPro" id="IPR042094">
    <property type="entry name" value="T2SS_GspF_sf"/>
</dbReference>
<proteinExistence type="inferred from homology"/>
<dbReference type="NCBIfam" id="NF041012">
    <property type="entry name" value="T4P_ComGB"/>
    <property type="match status" value="1"/>
</dbReference>
<dbReference type="EMBL" id="JAWJAV010000004">
    <property type="protein sequence ID" value="MDV2621393.1"/>
    <property type="molecule type" value="Genomic_DNA"/>
</dbReference>
<dbReference type="InterPro" id="IPR047692">
    <property type="entry name" value="T4P_ComGB"/>
</dbReference>
<name>A0AAW8YI04_PEDAC</name>
<dbReference type="PANTHER" id="PTHR30012:SF0">
    <property type="entry name" value="TYPE II SECRETION SYSTEM PROTEIN F-RELATED"/>
    <property type="match status" value="1"/>
</dbReference>
<accession>A0AAW8YI04</accession>
<keyword evidence="3" id="KW-1003">Cell membrane</keyword>
<keyword evidence="5 7" id="KW-1133">Transmembrane helix</keyword>
<protein>
    <submittedName>
        <fullName evidence="9">Competence type IV pilus assembly protein ComGB</fullName>
    </submittedName>
</protein>
<feature type="domain" description="Type II secretion system protein GspF" evidence="8">
    <location>
        <begin position="213"/>
        <end position="334"/>
    </location>
</feature>
<gene>
    <name evidence="9" type="primary">comGB</name>
    <name evidence="9" type="ORF">R0G89_06555</name>
</gene>
<dbReference type="GeneID" id="57366181"/>
<feature type="transmembrane region" description="Helical" evidence="7">
    <location>
        <begin position="122"/>
        <end position="142"/>
    </location>
</feature>
<feature type="transmembrane region" description="Helical" evidence="7">
    <location>
        <begin position="162"/>
        <end position="180"/>
    </location>
</feature>
<keyword evidence="6 7" id="KW-0472">Membrane</keyword>
<evidence type="ECO:0000259" key="8">
    <source>
        <dbReference type="Pfam" id="PF00482"/>
    </source>
</evidence>
<reference evidence="9" key="1">
    <citation type="journal article" date="2023" name="PeerJ">
        <title>Selection and evaluation of lactic acid bacteria from chicken feces in Thailand as potential probiotics.</title>
        <authorList>
            <person name="Khurajog B."/>
            <person name="Disastra Y."/>
            <person name="Lawwyne L.D."/>
            <person name="Sirichokchatchawan W."/>
            <person name="Niyomtham W."/>
            <person name="Yindee J."/>
            <person name="Hampson D.J."/>
            <person name="Prapasarakul N."/>
        </authorList>
    </citation>
    <scope>NUCLEOTIDE SEQUENCE</scope>
    <source>
        <strain evidence="9">BF9</strain>
    </source>
</reference>
<dbReference type="RefSeq" id="WP_005917572.1">
    <property type="nucleotide sequence ID" value="NZ_BJMF01000005.1"/>
</dbReference>
<reference evidence="9" key="2">
    <citation type="submission" date="2023-10" db="EMBL/GenBank/DDBJ databases">
        <authorList>
            <person name="Khurajog B."/>
        </authorList>
    </citation>
    <scope>NUCLEOTIDE SEQUENCE</scope>
    <source>
        <strain evidence="9">BF9</strain>
    </source>
</reference>
<comment type="subcellular location">
    <subcellularLocation>
        <location evidence="1">Cell membrane</location>
        <topology evidence="1">Multi-pass membrane protein</topology>
    </subcellularLocation>
</comment>
<evidence type="ECO:0000313" key="10">
    <source>
        <dbReference type="Proteomes" id="UP001280897"/>
    </source>
</evidence>